<reference evidence="1 2" key="2">
    <citation type="submission" date="2018-06" db="EMBL/GenBank/DDBJ databases">
        <authorList>
            <person name="Zhirakovskaya E."/>
        </authorList>
    </citation>
    <scope>NUCLEOTIDE SEQUENCE [LARGE SCALE GENOMIC DNA]</scope>
    <source>
        <strain evidence="1 2">FBKL4.011</strain>
    </source>
</reference>
<dbReference type="EMBL" id="QJKK01000003">
    <property type="protein sequence ID" value="RAL25940.1"/>
    <property type="molecule type" value="Genomic_DNA"/>
</dbReference>
<proteinExistence type="predicted"/>
<name>A0A364K6W8_9BACL</name>
<keyword evidence="2" id="KW-1185">Reference proteome</keyword>
<sequence>MKLYVKGEPQEVETFLDNVKSQKYDVITHFKEKDCFYSDNLRVGATIEMSEKSRQSLLVKITTSDGNKIELDLLDGKVIEMDQTKLIIGKVYDIFG</sequence>
<organism evidence="1 2">
    <name type="scientific">Thermoflavimicrobium daqui</name>
    <dbReference type="NCBI Taxonomy" id="2137476"/>
    <lineage>
        <taxon>Bacteria</taxon>
        <taxon>Bacillati</taxon>
        <taxon>Bacillota</taxon>
        <taxon>Bacilli</taxon>
        <taxon>Bacillales</taxon>
        <taxon>Thermoactinomycetaceae</taxon>
        <taxon>Thermoflavimicrobium</taxon>
    </lineage>
</organism>
<protein>
    <submittedName>
        <fullName evidence="1">Uncharacterized protein</fullName>
    </submittedName>
</protein>
<dbReference type="AlphaFoldDB" id="A0A364K6W8"/>
<dbReference type="OrthoDB" id="2991173at2"/>
<accession>A0A364K6W8</accession>
<dbReference type="RefSeq" id="WP_113658554.1">
    <property type="nucleotide sequence ID" value="NZ_KZ845665.1"/>
</dbReference>
<evidence type="ECO:0000313" key="2">
    <source>
        <dbReference type="Proteomes" id="UP000251213"/>
    </source>
</evidence>
<reference evidence="1 2" key="1">
    <citation type="submission" date="2018-06" db="EMBL/GenBank/DDBJ databases">
        <title>Thermoflavimicrobium daqus sp. nov., a thermophilic microbe isolated from Moutai-flavour Daqu.</title>
        <authorList>
            <person name="Wang X."/>
            <person name="Zhou H."/>
        </authorList>
    </citation>
    <scope>NUCLEOTIDE SEQUENCE [LARGE SCALE GENOMIC DNA]</scope>
    <source>
        <strain evidence="1 2">FBKL4.011</strain>
    </source>
</reference>
<dbReference type="Proteomes" id="UP000251213">
    <property type="component" value="Unassembled WGS sequence"/>
</dbReference>
<gene>
    <name evidence="1" type="ORF">DL897_07670</name>
</gene>
<evidence type="ECO:0000313" key="1">
    <source>
        <dbReference type="EMBL" id="RAL25940.1"/>
    </source>
</evidence>
<comment type="caution">
    <text evidence="1">The sequence shown here is derived from an EMBL/GenBank/DDBJ whole genome shotgun (WGS) entry which is preliminary data.</text>
</comment>